<proteinExistence type="predicted"/>
<evidence type="ECO:0000313" key="2">
    <source>
        <dbReference type="EMBL" id="TVU07632.1"/>
    </source>
</evidence>
<dbReference type="AlphaFoldDB" id="A0A5J9T8I0"/>
<evidence type="ECO:0000256" key="1">
    <source>
        <dbReference type="SAM" id="MobiDB-lite"/>
    </source>
</evidence>
<accession>A0A5J9T8I0</accession>
<evidence type="ECO:0000313" key="3">
    <source>
        <dbReference type="Proteomes" id="UP000324897"/>
    </source>
</evidence>
<keyword evidence="3" id="KW-1185">Reference proteome</keyword>
<dbReference type="EMBL" id="RWGY01000039">
    <property type="protein sequence ID" value="TVU07632.1"/>
    <property type="molecule type" value="Genomic_DNA"/>
</dbReference>
<comment type="caution">
    <text evidence="2">The sequence shown here is derived from an EMBL/GenBank/DDBJ whole genome shotgun (WGS) entry which is preliminary data.</text>
</comment>
<feature type="region of interest" description="Disordered" evidence="1">
    <location>
        <begin position="50"/>
        <end position="70"/>
    </location>
</feature>
<organism evidence="2 3">
    <name type="scientific">Eragrostis curvula</name>
    <name type="common">weeping love grass</name>
    <dbReference type="NCBI Taxonomy" id="38414"/>
    <lineage>
        <taxon>Eukaryota</taxon>
        <taxon>Viridiplantae</taxon>
        <taxon>Streptophyta</taxon>
        <taxon>Embryophyta</taxon>
        <taxon>Tracheophyta</taxon>
        <taxon>Spermatophyta</taxon>
        <taxon>Magnoliopsida</taxon>
        <taxon>Liliopsida</taxon>
        <taxon>Poales</taxon>
        <taxon>Poaceae</taxon>
        <taxon>PACMAD clade</taxon>
        <taxon>Chloridoideae</taxon>
        <taxon>Eragrostideae</taxon>
        <taxon>Eragrostidinae</taxon>
        <taxon>Eragrostis</taxon>
    </lineage>
</organism>
<sequence>MTTTMGWEWDTFSWSRRGLEDDERHLRRFVRDVPLHCLVGNCRVLEWRRRSGEERQEGRDESANEHLDGSHGLVVGIEQTIFQVNTFVTDK</sequence>
<feature type="compositionally biased region" description="Basic and acidic residues" evidence="1">
    <location>
        <begin position="50"/>
        <end position="69"/>
    </location>
</feature>
<gene>
    <name evidence="2" type="ORF">EJB05_40996</name>
</gene>
<dbReference type="Gramene" id="TVU07632">
    <property type="protein sequence ID" value="TVU07632"/>
    <property type="gene ID" value="EJB05_40996"/>
</dbReference>
<protein>
    <submittedName>
        <fullName evidence="2">Uncharacterized protein</fullName>
    </submittedName>
</protein>
<reference evidence="2 3" key="1">
    <citation type="journal article" date="2019" name="Sci. Rep.">
        <title>A high-quality genome of Eragrostis curvula grass provides insights into Poaceae evolution and supports new strategies to enhance forage quality.</title>
        <authorList>
            <person name="Carballo J."/>
            <person name="Santos B.A.C.M."/>
            <person name="Zappacosta D."/>
            <person name="Garbus I."/>
            <person name="Selva J.P."/>
            <person name="Gallo C.A."/>
            <person name="Diaz A."/>
            <person name="Albertini E."/>
            <person name="Caccamo M."/>
            <person name="Echenique V."/>
        </authorList>
    </citation>
    <scope>NUCLEOTIDE SEQUENCE [LARGE SCALE GENOMIC DNA]</scope>
    <source>
        <strain evidence="3">cv. Victoria</strain>
        <tissue evidence="2">Leaf</tissue>
    </source>
</reference>
<dbReference type="Proteomes" id="UP000324897">
    <property type="component" value="Chromosome 3"/>
</dbReference>
<name>A0A5J9T8I0_9POAL</name>